<evidence type="ECO:0000256" key="1">
    <source>
        <dbReference type="SAM" id="Coils"/>
    </source>
</evidence>
<keyword evidence="1" id="KW-0175">Coiled coil</keyword>
<gene>
    <name evidence="2" type="ORF">GCM10007962_30390</name>
</gene>
<dbReference type="AlphaFoldDB" id="A0A8J3FII7"/>
<reference evidence="2" key="2">
    <citation type="submission" date="2020-09" db="EMBL/GenBank/DDBJ databases">
        <authorList>
            <person name="Sun Q."/>
            <person name="Ohkuma M."/>
        </authorList>
    </citation>
    <scope>NUCLEOTIDE SEQUENCE</scope>
    <source>
        <strain evidence="2">JCM 12862</strain>
    </source>
</reference>
<organism evidence="2 3">
    <name type="scientific">Yeosuana aromativorans</name>
    <dbReference type="NCBI Taxonomy" id="288019"/>
    <lineage>
        <taxon>Bacteria</taxon>
        <taxon>Pseudomonadati</taxon>
        <taxon>Bacteroidota</taxon>
        <taxon>Flavobacteriia</taxon>
        <taxon>Flavobacteriales</taxon>
        <taxon>Flavobacteriaceae</taxon>
        <taxon>Yeosuana</taxon>
    </lineage>
</organism>
<dbReference type="RefSeq" id="WP_188654724.1">
    <property type="nucleotide sequence ID" value="NZ_BMNR01000009.1"/>
</dbReference>
<evidence type="ECO:0000313" key="2">
    <source>
        <dbReference type="EMBL" id="GGK33874.1"/>
    </source>
</evidence>
<dbReference type="EMBL" id="BMNR01000009">
    <property type="protein sequence ID" value="GGK33874.1"/>
    <property type="molecule type" value="Genomic_DNA"/>
</dbReference>
<keyword evidence="3" id="KW-1185">Reference proteome</keyword>
<name>A0A8J3FII7_9FLAO</name>
<protein>
    <submittedName>
        <fullName evidence="2">Uncharacterized protein</fullName>
    </submittedName>
</protein>
<evidence type="ECO:0000313" key="3">
    <source>
        <dbReference type="Proteomes" id="UP000612329"/>
    </source>
</evidence>
<comment type="caution">
    <text evidence="2">The sequence shown here is derived from an EMBL/GenBank/DDBJ whole genome shotgun (WGS) entry which is preliminary data.</text>
</comment>
<feature type="coiled-coil region" evidence="1">
    <location>
        <begin position="294"/>
        <end position="321"/>
    </location>
</feature>
<accession>A0A8J3FII7</accession>
<reference evidence="2" key="1">
    <citation type="journal article" date="2014" name="Int. J. Syst. Evol. Microbiol.">
        <title>Complete genome sequence of Corynebacterium casei LMG S-19264T (=DSM 44701T), isolated from a smear-ripened cheese.</title>
        <authorList>
            <consortium name="US DOE Joint Genome Institute (JGI-PGF)"/>
            <person name="Walter F."/>
            <person name="Albersmeier A."/>
            <person name="Kalinowski J."/>
            <person name="Ruckert C."/>
        </authorList>
    </citation>
    <scope>NUCLEOTIDE SEQUENCE</scope>
    <source>
        <strain evidence="2">JCM 12862</strain>
    </source>
</reference>
<sequence>MKLSFTFLFLIITNSIFSQQSKPSILGNVDFYTLLKSVPTLQSTPEAAFEYACNKSINCQGDSQLEIQYENFKKKMEMYSNQLASSLESKAQGFYDKKGQDGLYNDSKRQVNQNELIQQMGGVDKISQMSEKEREAAAKKALAKSTSASAFSPFSEAEMQRMMNDPEYAKQMAAKYNNMSEKQKADMVKNQLATKDIDVSNEEFEITMKQNQIAKNTMDVTKFVGKTSAELSTATELYASNVKRLRNTSGKHEDLDKSYEEEYKKIPLIIMGEGKDPDPKKVKTLNVSYALKHKKRAAQELSQIQIEYKRLLATINEVISEYHSYLEANGYRINGKMKDVYNGTNTELSLAQLEMTIGESISKLAEISYSENSTASGHEQHYQYVLTEK</sequence>
<dbReference type="Proteomes" id="UP000612329">
    <property type="component" value="Unassembled WGS sequence"/>
</dbReference>
<proteinExistence type="predicted"/>